<proteinExistence type="predicted"/>
<organism evidence="2 3">
    <name type="scientific">Dactylosporangium cerinum</name>
    <dbReference type="NCBI Taxonomy" id="1434730"/>
    <lineage>
        <taxon>Bacteria</taxon>
        <taxon>Bacillati</taxon>
        <taxon>Actinomycetota</taxon>
        <taxon>Actinomycetes</taxon>
        <taxon>Micromonosporales</taxon>
        <taxon>Micromonosporaceae</taxon>
        <taxon>Dactylosporangium</taxon>
    </lineage>
</organism>
<gene>
    <name evidence="2" type="ORF">ACFPIJ_23520</name>
</gene>
<feature type="transmembrane region" description="Helical" evidence="1">
    <location>
        <begin position="37"/>
        <end position="57"/>
    </location>
</feature>
<name>A0ABV9W1G5_9ACTN</name>
<protein>
    <submittedName>
        <fullName evidence="2">Uncharacterized protein</fullName>
    </submittedName>
</protein>
<dbReference type="EMBL" id="JBHSIU010000028">
    <property type="protein sequence ID" value="MFC5000796.1"/>
    <property type="molecule type" value="Genomic_DNA"/>
</dbReference>
<accession>A0ABV9W1G5</accession>
<keyword evidence="3" id="KW-1185">Reference proteome</keyword>
<evidence type="ECO:0000313" key="3">
    <source>
        <dbReference type="Proteomes" id="UP001595912"/>
    </source>
</evidence>
<keyword evidence="1" id="KW-0812">Transmembrane</keyword>
<comment type="caution">
    <text evidence="2">The sequence shown here is derived from an EMBL/GenBank/DDBJ whole genome shotgun (WGS) entry which is preliminary data.</text>
</comment>
<evidence type="ECO:0000256" key="1">
    <source>
        <dbReference type="SAM" id="Phobius"/>
    </source>
</evidence>
<reference evidence="3" key="1">
    <citation type="journal article" date="2019" name="Int. J. Syst. Evol. Microbiol.">
        <title>The Global Catalogue of Microorganisms (GCM) 10K type strain sequencing project: providing services to taxonomists for standard genome sequencing and annotation.</title>
        <authorList>
            <consortium name="The Broad Institute Genomics Platform"/>
            <consortium name="The Broad Institute Genome Sequencing Center for Infectious Disease"/>
            <person name="Wu L."/>
            <person name="Ma J."/>
        </authorList>
    </citation>
    <scope>NUCLEOTIDE SEQUENCE [LARGE SCALE GENOMIC DNA]</scope>
    <source>
        <strain evidence="3">CGMCC 4.7152</strain>
    </source>
</reference>
<sequence length="373" mass="40198">MNEDLLTPLRDVDVRPPRVDLGQAIRVGRRRRRIRQAAIAGLAAAAVLATAVAVNAVTGQPRSMPADRTPVPLPTSTIAPPLGDCTPGPADAPYLSRHPWVVLDDTWRVAVHLDAPGTAPVEAVRYTDGRVERIPDVPSRFQVALVNRAGDFAGVHSKVERGWVYRDGRFIELKLPGGATHVALTDINEAGDILGSVDTGKVGGYEGVVWPAGHPDRPRLLKAPAGKIARGAGIAWDGTVVGTVIDQGTATPYLWQPDGTGEPLPVPAELGQSVEVSNLTGDWAVGPKIRWNIRTRHADVINGMDKWSVVDVYGRVFGTTETAEHRAVVWINGTVQPVQRSEGLRAGIEFVRHDGRQMLSQASTGEWVRWTCS</sequence>
<evidence type="ECO:0000313" key="2">
    <source>
        <dbReference type="EMBL" id="MFC5000796.1"/>
    </source>
</evidence>
<dbReference type="RefSeq" id="WP_380117328.1">
    <property type="nucleotide sequence ID" value="NZ_JBHSIU010000028.1"/>
</dbReference>
<keyword evidence="1" id="KW-0472">Membrane</keyword>
<keyword evidence="1" id="KW-1133">Transmembrane helix</keyword>
<dbReference type="Proteomes" id="UP001595912">
    <property type="component" value="Unassembled WGS sequence"/>
</dbReference>